<evidence type="ECO:0000259" key="6">
    <source>
        <dbReference type="Pfam" id="PF09759"/>
    </source>
</evidence>
<name>A0A2G8RU91_9APHY</name>
<evidence type="ECO:0000313" key="7">
    <source>
        <dbReference type="EMBL" id="PIL25080.1"/>
    </source>
</evidence>
<dbReference type="EMBL" id="AYKW01000056">
    <property type="protein sequence ID" value="PIL25080.1"/>
    <property type="molecule type" value="Genomic_DNA"/>
</dbReference>
<accession>A0A2G8RU91</accession>
<evidence type="ECO:0000256" key="3">
    <source>
        <dbReference type="ARBA" id="ARBA00023306"/>
    </source>
</evidence>
<keyword evidence="8" id="KW-1185">Reference proteome</keyword>
<dbReference type="GO" id="GO:0005829">
    <property type="term" value="C:cytosol"/>
    <property type="evidence" value="ECO:0007669"/>
    <property type="project" value="TreeGrafter"/>
</dbReference>
<protein>
    <recommendedName>
        <fullName evidence="5">Ataxin-10 homolog</fullName>
    </recommendedName>
</protein>
<comment type="caution">
    <text evidence="7">The sequence shown here is derived from an EMBL/GenBank/DDBJ whole genome shotgun (WGS) entry which is preliminary data.</text>
</comment>
<keyword evidence="2" id="KW-0132">Cell division</keyword>
<comment type="function">
    <text evidence="4">May play a role in the regulation of cytokinesis.</text>
</comment>
<proteinExistence type="inferred from homology"/>
<reference evidence="7 8" key="1">
    <citation type="journal article" date="2015" name="Sci. Rep.">
        <title>Chromosome-level genome map provides insights into diverse defense mechanisms in the medicinal fungus Ganoderma sinense.</title>
        <authorList>
            <person name="Zhu Y."/>
            <person name="Xu J."/>
            <person name="Sun C."/>
            <person name="Zhou S."/>
            <person name="Xu H."/>
            <person name="Nelson D.R."/>
            <person name="Qian J."/>
            <person name="Song J."/>
            <person name="Luo H."/>
            <person name="Xiang L."/>
            <person name="Li Y."/>
            <person name="Xu Z."/>
            <person name="Ji A."/>
            <person name="Wang L."/>
            <person name="Lu S."/>
            <person name="Hayward A."/>
            <person name="Sun W."/>
            <person name="Li X."/>
            <person name="Schwartz D.C."/>
            <person name="Wang Y."/>
            <person name="Chen S."/>
        </authorList>
    </citation>
    <scope>NUCLEOTIDE SEQUENCE [LARGE SCALE GENOMIC DNA]</scope>
    <source>
        <strain evidence="7 8">ZZ0214-1</strain>
    </source>
</reference>
<dbReference type="AlphaFoldDB" id="A0A2G8RU91"/>
<gene>
    <name evidence="7" type="ORF">GSI_12969</name>
</gene>
<evidence type="ECO:0000313" key="8">
    <source>
        <dbReference type="Proteomes" id="UP000230002"/>
    </source>
</evidence>
<dbReference type="PANTHER" id="PTHR13255:SF0">
    <property type="entry name" value="ATAXIN-10"/>
    <property type="match status" value="1"/>
</dbReference>
<evidence type="ECO:0000256" key="5">
    <source>
        <dbReference type="ARBA" id="ARBA00044801"/>
    </source>
</evidence>
<dbReference type="OrthoDB" id="379794at2759"/>
<dbReference type="GO" id="GO:0051301">
    <property type="term" value="P:cell division"/>
    <property type="evidence" value="ECO:0007669"/>
    <property type="project" value="UniProtKB-KW"/>
</dbReference>
<dbReference type="InterPro" id="IPR051374">
    <property type="entry name" value="Ataxin-10/CTR86_families"/>
</dbReference>
<dbReference type="PANTHER" id="PTHR13255">
    <property type="entry name" value="ATAXIN-10"/>
    <property type="match status" value="1"/>
</dbReference>
<evidence type="ECO:0000256" key="4">
    <source>
        <dbReference type="ARBA" id="ARBA00044746"/>
    </source>
</evidence>
<sequence length="474" mass="52337">MDSDVLRIQQVALTFDPINPASMRDLVQVLDGYSAILARSEPTRQKLGDSTSPSIWLVLRHLWGLTSVMHQGPDPVPELRRLYMDTCASLAKFTRNLVAENTANQMKALEILVDSLRGPRVCLVLLDRLASFFEAESSSEEGRAFDIGCEIFSRITKAELIPKLYDKLALKDEPITPPQTTLLKLVDSFLHHSKSSHELSSRRSEKGGYCLLDMLAREFLALSTYMQTSIRRGLGSPGSDPDTSPSLQELDLLLPKVCEGLVLVAQCLTTITLRGQETNTMNPVPPSTAAGSPYPLSPIAGMITSEFLGQEFVESLIELLRLIDTLVPRITYGKVVEVPSTQGQEMGLNATPAVASNRRDPGHDPKRIQAAQVFAHIKRDLVRLLGILASDNRAVQDHVRECGGLPVVMNLCVIDDYNPCEPYFQALRKVSPPVLMGLLTRSTRACYFCAQKPPSREFRKPGGRGQNQACWEVG</sequence>
<dbReference type="InterPro" id="IPR019156">
    <property type="entry name" value="Ataxin-10_domain"/>
</dbReference>
<organism evidence="7 8">
    <name type="scientific">Ganoderma sinense ZZ0214-1</name>
    <dbReference type="NCBI Taxonomy" id="1077348"/>
    <lineage>
        <taxon>Eukaryota</taxon>
        <taxon>Fungi</taxon>
        <taxon>Dikarya</taxon>
        <taxon>Basidiomycota</taxon>
        <taxon>Agaricomycotina</taxon>
        <taxon>Agaricomycetes</taxon>
        <taxon>Polyporales</taxon>
        <taxon>Polyporaceae</taxon>
        <taxon>Ganoderma</taxon>
    </lineage>
</organism>
<evidence type="ECO:0000256" key="2">
    <source>
        <dbReference type="ARBA" id="ARBA00022618"/>
    </source>
</evidence>
<dbReference type="Proteomes" id="UP000230002">
    <property type="component" value="Unassembled WGS sequence"/>
</dbReference>
<evidence type="ECO:0000256" key="1">
    <source>
        <dbReference type="ARBA" id="ARBA00008384"/>
    </source>
</evidence>
<feature type="domain" description="Ataxin-10" evidence="6">
    <location>
        <begin position="377"/>
        <end position="419"/>
    </location>
</feature>
<dbReference type="STRING" id="1077348.A0A2G8RU91"/>
<comment type="similarity">
    <text evidence="1">Belongs to the ataxin-10 family.</text>
</comment>
<keyword evidence="3" id="KW-0131">Cell cycle</keyword>
<dbReference type="Pfam" id="PF09759">
    <property type="entry name" value="Atx10homo_assoc"/>
    <property type="match status" value="1"/>
</dbReference>